<dbReference type="STRING" id="697281.Mahau_2415"/>
<dbReference type="KEGG" id="mas:Mahau_2415"/>
<keyword evidence="1" id="KW-1133">Transmembrane helix</keyword>
<proteinExistence type="predicted"/>
<keyword evidence="3" id="KW-1185">Reference proteome</keyword>
<sequence length="279" mass="31393">MIYYPLKKQAVSSDKKTISLAKTNIKDAAHSLIISNRLYQITDKLPDDNSRVIGYVECDKSDRKQNKDSKPQENIVGYITNNIPVLSDKPRNDKLLGYVKTDDDSYIGILQKKYSKLPILAAIGCIILMLFLILPKSTVPLDNNTDKTASEFTNNQVKPPEPAYFNVNLNLTPTIENGKMNLRVQNTGKARGKPNDLSCVVEVQLISRKDHTGRLIETYKEPLNIYMSPVLKPSEKIEFCTITKNIAPGRYEGRALYTIYDNQHKMIGTTAAKLDIVAK</sequence>
<feature type="transmembrane region" description="Helical" evidence="1">
    <location>
        <begin position="117"/>
        <end position="134"/>
    </location>
</feature>
<dbReference type="EMBL" id="CP002360">
    <property type="protein sequence ID" value="AEE97578.1"/>
    <property type="molecule type" value="Genomic_DNA"/>
</dbReference>
<reference evidence="2 3" key="2">
    <citation type="journal article" date="2011" name="Stand. Genomic Sci.">
        <title>Complete genome sequence of Mahella australiensis type strain (50-1 BON).</title>
        <authorList>
            <person name="Sikorski J."/>
            <person name="Teshima H."/>
            <person name="Nolan M."/>
            <person name="Lucas S."/>
            <person name="Hammon N."/>
            <person name="Deshpande S."/>
            <person name="Cheng J.F."/>
            <person name="Pitluck S."/>
            <person name="Liolios K."/>
            <person name="Pagani I."/>
            <person name="Ivanova N."/>
            <person name="Huntemann M."/>
            <person name="Mavromatis K."/>
            <person name="Ovchinikova G."/>
            <person name="Pati A."/>
            <person name="Tapia R."/>
            <person name="Han C."/>
            <person name="Goodwin L."/>
            <person name="Chen A."/>
            <person name="Palaniappan K."/>
            <person name="Land M."/>
            <person name="Hauser L."/>
            <person name="Ngatchou-Djao O.D."/>
            <person name="Rohde M."/>
            <person name="Pukall R."/>
            <person name="Spring S."/>
            <person name="Abt B."/>
            <person name="Goker M."/>
            <person name="Detter J.C."/>
            <person name="Woyke T."/>
            <person name="Bristow J."/>
            <person name="Markowitz V."/>
            <person name="Hugenholtz P."/>
            <person name="Eisen J.A."/>
            <person name="Kyrpides N.C."/>
            <person name="Klenk H.P."/>
            <person name="Lapidus A."/>
        </authorList>
    </citation>
    <scope>NUCLEOTIDE SEQUENCE [LARGE SCALE GENOMIC DNA]</scope>
    <source>
        <strain evidence="3">DSM 15567 / CIP 107919 / 50-1 BON</strain>
    </source>
</reference>
<organism evidence="2 3">
    <name type="scientific">Mahella australiensis (strain DSM 15567 / CIP 107919 / 50-1 BON)</name>
    <dbReference type="NCBI Taxonomy" id="697281"/>
    <lineage>
        <taxon>Bacteria</taxon>
        <taxon>Bacillati</taxon>
        <taxon>Bacillota</taxon>
        <taxon>Clostridia</taxon>
        <taxon>Thermoanaerobacterales</taxon>
        <taxon>Thermoanaerobacterales Family IV. Incertae Sedis</taxon>
        <taxon>Mahella</taxon>
    </lineage>
</organism>
<gene>
    <name evidence="2" type="ordered locus">Mahau_2415</name>
</gene>
<reference evidence="3" key="1">
    <citation type="submission" date="2010-11" db="EMBL/GenBank/DDBJ databases">
        <title>The complete genome of Mahella australiensis DSM 15567.</title>
        <authorList>
            <consortium name="US DOE Joint Genome Institute (JGI-PGF)"/>
            <person name="Lucas S."/>
            <person name="Copeland A."/>
            <person name="Lapidus A."/>
            <person name="Bruce D."/>
            <person name="Goodwin L."/>
            <person name="Pitluck S."/>
            <person name="Kyrpides N."/>
            <person name="Mavromatis K."/>
            <person name="Pagani I."/>
            <person name="Ivanova N."/>
            <person name="Teshima H."/>
            <person name="Brettin T."/>
            <person name="Detter J.C."/>
            <person name="Han C."/>
            <person name="Tapia R."/>
            <person name="Land M."/>
            <person name="Hauser L."/>
            <person name="Markowitz V."/>
            <person name="Cheng J.-F."/>
            <person name="Hugenholtz P."/>
            <person name="Woyke T."/>
            <person name="Wu D."/>
            <person name="Spring S."/>
            <person name="Pukall R."/>
            <person name="Steenblock K."/>
            <person name="Schneider S."/>
            <person name="Klenk H.-P."/>
            <person name="Eisen J.A."/>
        </authorList>
    </citation>
    <scope>NUCLEOTIDE SEQUENCE [LARGE SCALE GENOMIC DNA]</scope>
    <source>
        <strain evidence="3">DSM 15567 / CIP 107919 / 50-1 BON</strain>
    </source>
</reference>
<evidence type="ECO:0000313" key="2">
    <source>
        <dbReference type="EMBL" id="AEE97578.1"/>
    </source>
</evidence>
<accession>F3ZWV6</accession>
<dbReference type="AlphaFoldDB" id="F3ZWV6"/>
<dbReference type="RefSeq" id="WP_013782004.1">
    <property type="nucleotide sequence ID" value="NC_015520.1"/>
</dbReference>
<dbReference type="Proteomes" id="UP000008457">
    <property type="component" value="Chromosome"/>
</dbReference>
<dbReference type="HOGENOM" id="CLU_996780_0_0_9"/>
<evidence type="ECO:0000256" key="1">
    <source>
        <dbReference type="SAM" id="Phobius"/>
    </source>
</evidence>
<name>F3ZWV6_MAHA5</name>
<protein>
    <submittedName>
        <fullName evidence="2">Uncharacterized protein</fullName>
    </submittedName>
</protein>
<keyword evidence="1" id="KW-0472">Membrane</keyword>
<evidence type="ECO:0000313" key="3">
    <source>
        <dbReference type="Proteomes" id="UP000008457"/>
    </source>
</evidence>
<keyword evidence="1" id="KW-0812">Transmembrane</keyword>